<keyword evidence="1" id="KW-0547">Nucleotide-binding</keyword>
<keyword evidence="2" id="KW-1185">Reference proteome</keyword>
<dbReference type="GO" id="GO:0004386">
    <property type="term" value="F:helicase activity"/>
    <property type="evidence" value="ECO:0007669"/>
    <property type="project" value="UniProtKB-KW"/>
</dbReference>
<protein>
    <submittedName>
        <fullName evidence="1">ATP-dependent DNA helicase RecG</fullName>
    </submittedName>
</protein>
<proteinExistence type="predicted"/>
<sequence length="86" mass="9844">MSSAQTVAMRMTESDADTEFLRMIVQREEQASFTMPIDSLIILSRLRNERRLTTIDLARSVQKPETVTWPTLEKQVEAGKVDTNET</sequence>
<keyword evidence="1" id="KW-0378">Hydrolase</keyword>
<organism evidence="1 2">
    <name type="scientific">Vreelandella arcis</name>
    <dbReference type="NCBI Taxonomy" id="416873"/>
    <lineage>
        <taxon>Bacteria</taxon>
        <taxon>Pseudomonadati</taxon>
        <taxon>Pseudomonadota</taxon>
        <taxon>Gammaproteobacteria</taxon>
        <taxon>Oceanospirillales</taxon>
        <taxon>Halomonadaceae</taxon>
        <taxon>Vreelandella</taxon>
    </lineage>
</organism>
<name>A0A1H0CX76_9GAMM</name>
<keyword evidence="1" id="KW-0067">ATP-binding</keyword>
<accession>A0A1H0CX76</accession>
<dbReference type="AlphaFoldDB" id="A0A1H0CX76"/>
<dbReference type="EMBL" id="FNII01000006">
    <property type="protein sequence ID" value="SDN62479.1"/>
    <property type="molecule type" value="Genomic_DNA"/>
</dbReference>
<dbReference type="Proteomes" id="UP000199677">
    <property type="component" value="Unassembled WGS sequence"/>
</dbReference>
<gene>
    <name evidence="1" type="ORF">SAMN04487951_106231</name>
</gene>
<dbReference type="STRING" id="416873.SAMN04487951_106231"/>
<reference evidence="2" key="1">
    <citation type="submission" date="2016-10" db="EMBL/GenBank/DDBJ databases">
        <authorList>
            <person name="Varghese N."/>
            <person name="Submissions S."/>
        </authorList>
    </citation>
    <scope>NUCLEOTIDE SEQUENCE [LARGE SCALE GENOMIC DNA]</scope>
    <source>
        <strain evidence="2">CGMCC 1.6494</strain>
    </source>
</reference>
<keyword evidence="1" id="KW-0347">Helicase</keyword>
<evidence type="ECO:0000313" key="2">
    <source>
        <dbReference type="Proteomes" id="UP000199677"/>
    </source>
</evidence>
<evidence type="ECO:0000313" key="1">
    <source>
        <dbReference type="EMBL" id="SDN62479.1"/>
    </source>
</evidence>